<dbReference type="eggNOG" id="ENOG502S0CB">
    <property type="taxonomic scope" value="Eukaryota"/>
</dbReference>
<reference evidence="1 2" key="1">
    <citation type="journal article" date="2011" name="Cell">
        <title>Insight into structure and assembly of the nuclear pore complex by utilizing the genome of a eukaryotic thermophile.</title>
        <authorList>
            <person name="Amlacher S."/>
            <person name="Sarges P."/>
            <person name="Flemming D."/>
            <person name="van Noort V."/>
            <person name="Kunze R."/>
            <person name="Devos D.P."/>
            <person name="Arumugam M."/>
            <person name="Bork P."/>
            <person name="Hurt E."/>
        </authorList>
    </citation>
    <scope>NUCLEOTIDE SEQUENCE [LARGE SCALE GENOMIC DNA]</scope>
    <source>
        <strain evidence="2">DSM 1495 / CBS 144.50 / IMI 039719</strain>
    </source>
</reference>
<protein>
    <recommendedName>
        <fullName evidence="3">Thioredoxin-like fold domain-containing protein</fullName>
    </recommendedName>
</protein>
<sequence length="227" mass="25297">MALPPKFAGHRLTFDTLSPSGASAKPLHTLEIFLDYTCPFSANLITRALRTEIFRTLTSVVIPHIRATPSLSSSLQLIFRHQIQPWHPTSTLAHEAALAVLRLTDGDPDKFWAFSAALFDAQKTLFDEAVVDETRNQTYRRLAKLAAETVGVNEEQVYKLLEIKKGEGEPRNVGNGVTVDVKFVVKMARLVSVHVSPTVLFDGVVQGDISSSWTGEQWKEWLEKNIV</sequence>
<dbReference type="AlphaFoldDB" id="G0SBX0"/>
<accession>G0SBX0</accession>
<dbReference type="KEGG" id="cthr:CTHT_0055090"/>
<dbReference type="STRING" id="759272.G0SBX0"/>
<dbReference type="GeneID" id="18259547"/>
<dbReference type="OrthoDB" id="37297at2759"/>
<dbReference type="PANTHER" id="PTHR33875:SF2">
    <property type="entry name" value="ACR183CP"/>
    <property type="match status" value="1"/>
</dbReference>
<gene>
    <name evidence="1" type="ORF">CTHT_0055090</name>
</gene>
<dbReference type="HOGENOM" id="CLU_085801_0_0_1"/>
<dbReference type="SUPFAM" id="SSF52833">
    <property type="entry name" value="Thioredoxin-like"/>
    <property type="match status" value="1"/>
</dbReference>
<dbReference type="RefSeq" id="XP_006695841.1">
    <property type="nucleotide sequence ID" value="XM_006695778.1"/>
</dbReference>
<organism evidence="2">
    <name type="scientific">Chaetomium thermophilum (strain DSM 1495 / CBS 144.50 / IMI 039719)</name>
    <name type="common">Thermochaetoides thermophila</name>
    <dbReference type="NCBI Taxonomy" id="759272"/>
    <lineage>
        <taxon>Eukaryota</taxon>
        <taxon>Fungi</taxon>
        <taxon>Dikarya</taxon>
        <taxon>Ascomycota</taxon>
        <taxon>Pezizomycotina</taxon>
        <taxon>Sordariomycetes</taxon>
        <taxon>Sordariomycetidae</taxon>
        <taxon>Sordariales</taxon>
        <taxon>Chaetomiaceae</taxon>
        <taxon>Thermochaetoides</taxon>
    </lineage>
</organism>
<proteinExistence type="predicted"/>
<dbReference type="OMA" id="IKFSRQN"/>
<evidence type="ECO:0000313" key="1">
    <source>
        <dbReference type="EMBL" id="EGS18896.1"/>
    </source>
</evidence>
<dbReference type="Proteomes" id="UP000008066">
    <property type="component" value="Unassembled WGS sequence"/>
</dbReference>
<name>G0SBX0_CHATD</name>
<dbReference type="Gene3D" id="3.40.30.10">
    <property type="entry name" value="Glutaredoxin"/>
    <property type="match status" value="1"/>
</dbReference>
<dbReference type="EMBL" id="GL988045">
    <property type="protein sequence ID" value="EGS18896.1"/>
    <property type="molecule type" value="Genomic_DNA"/>
</dbReference>
<keyword evidence="2" id="KW-1185">Reference proteome</keyword>
<dbReference type="InterPro" id="IPR036249">
    <property type="entry name" value="Thioredoxin-like_sf"/>
</dbReference>
<evidence type="ECO:0008006" key="3">
    <source>
        <dbReference type="Google" id="ProtNLM"/>
    </source>
</evidence>
<evidence type="ECO:0000313" key="2">
    <source>
        <dbReference type="Proteomes" id="UP000008066"/>
    </source>
</evidence>
<dbReference type="PANTHER" id="PTHR33875">
    <property type="entry name" value="OS09G0542200 PROTEIN"/>
    <property type="match status" value="1"/>
</dbReference>